<dbReference type="Proteomes" id="UP001500956">
    <property type="component" value="Unassembled WGS sequence"/>
</dbReference>
<dbReference type="RefSeq" id="WP_172153063.1">
    <property type="nucleotide sequence ID" value="NZ_BAABID010000017.1"/>
</dbReference>
<sequence length="310" mass="34092">MSPNPSRATPAGRAYNDLRNLAKAHQRDPAEYMALYALEGFLTRLAASGLRQDFVLKGGVLLAAFAARRPTRDIDLAASGFPDDIDDVEHRVREILAIDVVDGLTFDADEIRSETIWDEADYSGVRVHVRATVSTARIPIHIDVNFGDPIWPSPQATRLPLLLGGEVELQGYPPHMVLAEKIVTAIDRGVANTRWRDFVDIVSITRTQTIDGADLAAAIRVVADHREVDLRSLDESLLGMGEIAQARWSAWRRKQRLAGRTPDSFQSLLDEVTEFADHVLSDRSDAHVWQPAARAWVRVGGSSDDSAAGG</sequence>
<gene>
    <name evidence="1" type="ORF">GCM10023216_29800</name>
</gene>
<comment type="caution">
    <text evidence="1">The sequence shown here is derived from an EMBL/GenBank/DDBJ whole genome shotgun (WGS) entry which is preliminary data.</text>
</comment>
<reference evidence="2" key="1">
    <citation type="journal article" date="2019" name="Int. J. Syst. Evol. Microbiol.">
        <title>The Global Catalogue of Microorganisms (GCM) 10K type strain sequencing project: providing services to taxonomists for standard genome sequencing and annotation.</title>
        <authorList>
            <consortium name="The Broad Institute Genomics Platform"/>
            <consortium name="The Broad Institute Genome Sequencing Center for Infectious Disease"/>
            <person name="Wu L."/>
            <person name="Ma J."/>
        </authorList>
    </citation>
    <scope>NUCLEOTIDE SEQUENCE [LARGE SCALE GENOMIC DNA]</scope>
    <source>
        <strain evidence="2">JCM 18063</strain>
    </source>
</reference>
<evidence type="ECO:0000313" key="2">
    <source>
        <dbReference type="Proteomes" id="UP001500956"/>
    </source>
</evidence>
<accession>A0ABP8YN48</accession>
<proteinExistence type="predicted"/>
<organism evidence="1 2">
    <name type="scientific">Isoptericola chiayiensis</name>
    <dbReference type="NCBI Taxonomy" id="579446"/>
    <lineage>
        <taxon>Bacteria</taxon>
        <taxon>Bacillati</taxon>
        <taxon>Actinomycetota</taxon>
        <taxon>Actinomycetes</taxon>
        <taxon>Micrococcales</taxon>
        <taxon>Promicromonosporaceae</taxon>
        <taxon>Isoptericola</taxon>
    </lineage>
</organism>
<dbReference type="Pfam" id="PF08843">
    <property type="entry name" value="AbiEii"/>
    <property type="match status" value="1"/>
</dbReference>
<evidence type="ECO:0000313" key="1">
    <source>
        <dbReference type="EMBL" id="GAA4735044.1"/>
    </source>
</evidence>
<dbReference type="EMBL" id="BAABID010000017">
    <property type="protein sequence ID" value="GAA4735044.1"/>
    <property type="molecule type" value="Genomic_DNA"/>
</dbReference>
<protein>
    <submittedName>
        <fullName evidence="1">Nucleotidyl transferase AbiEii/AbiGii toxin family protein</fullName>
    </submittedName>
</protein>
<dbReference type="InterPro" id="IPR014942">
    <property type="entry name" value="AbiEii"/>
</dbReference>
<keyword evidence="2" id="KW-1185">Reference proteome</keyword>
<dbReference type="GO" id="GO:0016740">
    <property type="term" value="F:transferase activity"/>
    <property type="evidence" value="ECO:0007669"/>
    <property type="project" value="UniProtKB-KW"/>
</dbReference>
<name>A0ABP8YN48_9MICO</name>
<keyword evidence="1" id="KW-0808">Transferase</keyword>